<organism evidence="2 3">
    <name type="scientific">Thalassotalea marina</name>
    <dbReference type="NCBI Taxonomy" id="1673741"/>
    <lineage>
        <taxon>Bacteria</taxon>
        <taxon>Pseudomonadati</taxon>
        <taxon>Pseudomonadota</taxon>
        <taxon>Gammaproteobacteria</taxon>
        <taxon>Alteromonadales</taxon>
        <taxon>Colwelliaceae</taxon>
        <taxon>Thalassotalea</taxon>
    </lineage>
</organism>
<dbReference type="InterPro" id="IPR002925">
    <property type="entry name" value="Dienelactn_hydro"/>
</dbReference>
<evidence type="ECO:0000313" key="3">
    <source>
        <dbReference type="Proteomes" id="UP000623842"/>
    </source>
</evidence>
<dbReference type="GO" id="GO:0016787">
    <property type="term" value="F:hydrolase activity"/>
    <property type="evidence" value="ECO:0007669"/>
    <property type="project" value="InterPro"/>
</dbReference>
<proteinExistence type="predicted"/>
<dbReference type="Gene3D" id="3.40.50.1820">
    <property type="entry name" value="alpha/beta hydrolase"/>
    <property type="match status" value="1"/>
</dbReference>
<protein>
    <submittedName>
        <fullName evidence="2">Carboxymethylenebutenolidase</fullName>
    </submittedName>
</protein>
<accession>A0A919BPR2</accession>
<name>A0A919BPR2_9GAMM</name>
<dbReference type="Proteomes" id="UP000623842">
    <property type="component" value="Unassembled WGS sequence"/>
</dbReference>
<reference evidence="2" key="2">
    <citation type="submission" date="2020-09" db="EMBL/GenBank/DDBJ databases">
        <authorList>
            <person name="Sun Q."/>
            <person name="Kim S."/>
        </authorList>
    </citation>
    <scope>NUCLEOTIDE SEQUENCE</scope>
    <source>
        <strain evidence="2">KCTC 42731</strain>
    </source>
</reference>
<feature type="domain" description="Dienelactone hydrolase" evidence="1">
    <location>
        <begin position="17"/>
        <end position="243"/>
    </location>
</feature>
<sequence>MIIQSELVDLNTATGTMRTYIYRPQAQGQYPCIIFYSEIFQQTAPIARTAAILAGHGFVVLVPEVFHELNPIGTVLGYDDAGKDKGNNDKWAKPLEHHDSDTQALVEFAKNQSYCTGKVGAMGVCIGGHLAYRAGLNPNVLSMCCLYATDIHSNTLPCQPGNDSFSRTKDIHGELMMIWGKQDPHVPDEGRMNIHLNLINSGNIFTWHEFNAQHAFMRDEGDRYDPALALRVYGMAVELFNRTL</sequence>
<dbReference type="PANTHER" id="PTHR47562:SF2">
    <property type="entry name" value="CARBOXYMETHYLENEBUTENOLIDASE-RELATED"/>
    <property type="match status" value="1"/>
</dbReference>
<evidence type="ECO:0000259" key="1">
    <source>
        <dbReference type="Pfam" id="PF01738"/>
    </source>
</evidence>
<keyword evidence="3" id="KW-1185">Reference proteome</keyword>
<gene>
    <name evidence="2" type="ORF">GCM10017161_35300</name>
</gene>
<dbReference type="Pfam" id="PF01738">
    <property type="entry name" value="DLH"/>
    <property type="match status" value="1"/>
</dbReference>
<dbReference type="RefSeq" id="WP_189773409.1">
    <property type="nucleotide sequence ID" value="NZ_BNCK01000009.1"/>
</dbReference>
<dbReference type="AlphaFoldDB" id="A0A919BPR2"/>
<evidence type="ECO:0000313" key="2">
    <source>
        <dbReference type="EMBL" id="GHG03118.1"/>
    </source>
</evidence>
<comment type="caution">
    <text evidence="2">The sequence shown here is derived from an EMBL/GenBank/DDBJ whole genome shotgun (WGS) entry which is preliminary data.</text>
</comment>
<dbReference type="SUPFAM" id="SSF53474">
    <property type="entry name" value="alpha/beta-Hydrolases"/>
    <property type="match status" value="1"/>
</dbReference>
<reference evidence="2" key="1">
    <citation type="journal article" date="2014" name="Int. J. Syst. Evol. Microbiol.">
        <title>Complete genome sequence of Corynebacterium casei LMG S-19264T (=DSM 44701T), isolated from a smear-ripened cheese.</title>
        <authorList>
            <consortium name="US DOE Joint Genome Institute (JGI-PGF)"/>
            <person name="Walter F."/>
            <person name="Albersmeier A."/>
            <person name="Kalinowski J."/>
            <person name="Ruckert C."/>
        </authorList>
    </citation>
    <scope>NUCLEOTIDE SEQUENCE</scope>
    <source>
        <strain evidence="2">KCTC 42731</strain>
    </source>
</reference>
<dbReference type="InterPro" id="IPR029058">
    <property type="entry name" value="AB_hydrolase_fold"/>
</dbReference>
<dbReference type="PANTHER" id="PTHR47562">
    <property type="match status" value="1"/>
</dbReference>
<dbReference type="EMBL" id="BNCK01000009">
    <property type="protein sequence ID" value="GHG03118.1"/>
    <property type="molecule type" value="Genomic_DNA"/>
</dbReference>